<organism evidence="1 2">
    <name type="scientific">Paraburkholderia fungorum</name>
    <dbReference type="NCBI Taxonomy" id="134537"/>
    <lineage>
        <taxon>Bacteria</taxon>
        <taxon>Pseudomonadati</taxon>
        <taxon>Pseudomonadota</taxon>
        <taxon>Betaproteobacteria</taxon>
        <taxon>Burkholderiales</taxon>
        <taxon>Burkholderiaceae</taxon>
        <taxon>Paraburkholderia</taxon>
    </lineage>
</organism>
<accession>A0A1H1JK21</accession>
<protein>
    <submittedName>
        <fullName evidence="1">Uncharacterized protein</fullName>
    </submittedName>
</protein>
<reference evidence="2" key="1">
    <citation type="submission" date="2016-10" db="EMBL/GenBank/DDBJ databases">
        <authorList>
            <person name="Varghese N."/>
        </authorList>
    </citation>
    <scope>NUCLEOTIDE SEQUENCE [LARGE SCALE GENOMIC DNA]</scope>
    <source>
        <strain evidence="2">GAS106B</strain>
    </source>
</reference>
<evidence type="ECO:0000313" key="1">
    <source>
        <dbReference type="EMBL" id="SDR50346.1"/>
    </source>
</evidence>
<dbReference type="Proteomes" id="UP000183487">
    <property type="component" value="Unassembled WGS sequence"/>
</dbReference>
<dbReference type="AlphaFoldDB" id="A0A1H1JK21"/>
<dbReference type="OrthoDB" id="9115098at2"/>
<gene>
    <name evidence="1" type="ORF">SAMN05443245_6643</name>
</gene>
<proteinExistence type="predicted"/>
<dbReference type="EMBL" id="FNKP01000003">
    <property type="protein sequence ID" value="SDR50346.1"/>
    <property type="molecule type" value="Genomic_DNA"/>
</dbReference>
<keyword evidence="2" id="KW-1185">Reference proteome</keyword>
<evidence type="ECO:0000313" key="2">
    <source>
        <dbReference type="Proteomes" id="UP000183487"/>
    </source>
</evidence>
<dbReference type="RefSeq" id="WP_074771857.1">
    <property type="nucleotide sequence ID" value="NZ_FNKP01000003.1"/>
</dbReference>
<sequence>MASHSCAPYRGYGIEVHVSPDESGTLGANLAGYALRWRVSPPGAPNDDVVSFAEEPIFISEFDAIAYGEGRAHAFIDQLLSLQGPKNDAADTQGNTEQTFKA</sequence>
<name>A0A1H1JK21_9BURK</name>